<reference evidence="2 3" key="1">
    <citation type="journal article" date="2018" name="Mol. Biol. Evol.">
        <title>Broad Genomic Sampling Reveals a Smut Pathogenic Ancestry of the Fungal Clade Ustilaginomycotina.</title>
        <authorList>
            <person name="Kijpornyongpan T."/>
            <person name="Mondo S.J."/>
            <person name="Barry K."/>
            <person name="Sandor L."/>
            <person name="Lee J."/>
            <person name="Lipzen A."/>
            <person name="Pangilinan J."/>
            <person name="LaButti K."/>
            <person name="Hainaut M."/>
            <person name="Henrissat B."/>
            <person name="Grigoriev I.V."/>
            <person name="Spatafora J.W."/>
            <person name="Aime M.C."/>
        </authorList>
    </citation>
    <scope>NUCLEOTIDE SEQUENCE [LARGE SCALE GENOMIC DNA]</scope>
    <source>
        <strain evidence="2 3">MCA 3645</strain>
    </source>
</reference>
<evidence type="ECO:0000313" key="3">
    <source>
        <dbReference type="Proteomes" id="UP000246740"/>
    </source>
</evidence>
<keyword evidence="1" id="KW-1133">Transmembrane helix</keyword>
<proteinExistence type="predicted"/>
<feature type="transmembrane region" description="Helical" evidence="1">
    <location>
        <begin position="22"/>
        <end position="47"/>
    </location>
</feature>
<gene>
    <name evidence="2" type="ORF">BCV70DRAFT_38158</name>
</gene>
<dbReference type="AlphaFoldDB" id="A0A317XM26"/>
<name>A0A317XM26_9BASI</name>
<evidence type="ECO:0000256" key="1">
    <source>
        <dbReference type="SAM" id="Phobius"/>
    </source>
</evidence>
<accession>A0A317XM26</accession>
<evidence type="ECO:0000313" key="2">
    <source>
        <dbReference type="EMBL" id="PWY98370.1"/>
    </source>
</evidence>
<keyword evidence="1" id="KW-0812">Transmembrane</keyword>
<keyword evidence="3" id="KW-1185">Reference proteome</keyword>
<dbReference type="InParanoid" id="A0A317XM26"/>
<organism evidence="2 3">
    <name type="scientific">Testicularia cyperi</name>
    <dbReference type="NCBI Taxonomy" id="1882483"/>
    <lineage>
        <taxon>Eukaryota</taxon>
        <taxon>Fungi</taxon>
        <taxon>Dikarya</taxon>
        <taxon>Basidiomycota</taxon>
        <taxon>Ustilaginomycotina</taxon>
        <taxon>Ustilaginomycetes</taxon>
        <taxon>Ustilaginales</taxon>
        <taxon>Anthracoideaceae</taxon>
        <taxon>Testicularia</taxon>
    </lineage>
</organism>
<protein>
    <submittedName>
        <fullName evidence="2">Uncharacterized protein</fullName>
    </submittedName>
</protein>
<dbReference type="Proteomes" id="UP000246740">
    <property type="component" value="Unassembled WGS sequence"/>
</dbReference>
<sequence length="73" mass="8301">MGRRCLARKRGSWRREGRGRRAVYRIVCLPLLYYCSCTVLTTVDLWVSCCNVQPLLSLTSQSSPVQSSAVQYT</sequence>
<keyword evidence="1" id="KW-0472">Membrane</keyword>
<dbReference type="EMBL" id="KZ819199">
    <property type="protein sequence ID" value="PWY98370.1"/>
    <property type="molecule type" value="Genomic_DNA"/>
</dbReference>